<evidence type="ECO:0000313" key="1">
    <source>
        <dbReference type="EMBL" id="ORE20706.1"/>
    </source>
</evidence>
<evidence type="ECO:0000313" key="2">
    <source>
        <dbReference type="Proteomes" id="UP000242381"/>
    </source>
</evidence>
<reference evidence="1 2" key="1">
    <citation type="journal article" date="2016" name="Proc. Natl. Acad. Sci. U.S.A.">
        <title>Lipid metabolic changes in an early divergent fungus govern the establishment of a mutualistic symbiosis with endobacteria.</title>
        <authorList>
            <person name="Lastovetsky O.A."/>
            <person name="Gaspar M.L."/>
            <person name="Mondo S.J."/>
            <person name="LaButti K.M."/>
            <person name="Sandor L."/>
            <person name="Grigoriev I.V."/>
            <person name="Henry S.A."/>
            <person name="Pawlowska T.E."/>
        </authorList>
    </citation>
    <scope>NUCLEOTIDE SEQUENCE [LARGE SCALE GENOMIC DNA]</scope>
    <source>
        <strain evidence="1 2">ATCC 11559</strain>
    </source>
</reference>
<proteinExistence type="predicted"/>
<name>A0A1X0S8T9_RHIZD</name>
<dbReference type="EMBL" id="KV921290">
    <property type="protein sequence ID" value="ORE20706.1"/>
    <property type="molecule type" value="Genomic_DNA"/>
</dbReference>
<accession>A0A1X0S8T9</accession>
<sequence length="163" mass="18984">MSFINDKAEYNNDHVKVAFAALPMLRNILQKYFYSKETTSQDLKLHFVHAREKVHLWSMERIALSKVPTKVSTAAEDLSLGNFFWRLKGHLGNYGDNKMKQEHGDYMLSLQLGQSIEKRKSLFSLIDKDIKKPKRGSDMAYFSLVTLENKQSSKCFLLDYYFS</sequence>
<dbReference type="Proteomes" id="UP000242381">
    <property type="component" value="Unassembled WGS sequence"/>
</dbReference>
<protein>
    <submittedName>
        <fullName evidence="1">Uncharacterized protein</fullName>
    </submittedName>
</protein>
<dbReference type="VEuPathDB" id="FungiDB:BCV72DRAFT_321723"/>
<gene>
    <name evidence="1" type="ORF">BCV71DRAFT_232986</name>
</gene>
<organism evidence="1 2">
    <name type="scientific">Rhizopus microsporus</name>
    <dbReference type="NCBI Taxonomy" id="58291"/>
    <lineage>
        <taxon>Eukaryota</taxon>
        <taxon>Fungi</taxon>
        <taxon>Fungi incertae sedis</taxon>
        <taxon>Mucoromycota</taxon>
        <taxon>Mucoromycotina</taxon>
        <taxon>Mucoromycetes</taxon>
        <taxon>Mucorales</taxon>
        <taxon>Mucorineae</taxon>
        <taxon>Rhizopodaceae</taxon>
        <taxon>Rhizopus</taxon>
    </lineage>
</organism>
<dbReference type="AlphaFoldDB" id="A0A1X0S8T9"/>